<reference evidence="3" key="1">
    <citation type="journal article" date="2019" name="Int. J. Syst. Evol. Microbiol.">
        <title>The Global Catalogue of Microorganisms (GCM) 10K type strain sequencing project: providing services to taxonomists for standard genome sequencing and annotation.</title>
        <authorList>
            <consortium name="The Broad Institute Genomics Platform"/>
            <consortium name="The Broad Institute Genome Sequencing Center for Infectious Disease"/>
            <person name="Wu L."/>
            <person name="Ma J."/>
        </authorList>
    </citation>
    <scope>NUCLEOTIDE SEQUENCE [LARGE SCALE GENOMIC DNA]</scope>
    <source>
        <strain evidence="3">CGMCC 1.12286</strain>
    </source>
</reference>
<dbReference type="InterPro" id="IPR045536">
    <property type="entry name" value="DUF6431"/>
</dbReference>
<name>A0ABW4JC01_9BACL</name>
<protein>
    <submittedName>
        <fullName evidence="2">DUF6431 domain-containing protein</fullName>
    </submittedName>
</protein>
<dbReference type="EMBL" id="JBHUCX010000002">
    <property type="protein sequence ID" value="MFD1673188.1"/>
    <property type="molecule type" value="Genomic_DNA"/>
</dbReference>
<evidence type="ECO:0000259" key="1">
    <source>
        <dbReference type="Pfam" id="PF20020"/>
    </source>
</evidence>
<evidence type="ECO:0000313" key="3">
    <source>
        <dbReference type="Proteomes" id="UP001597079"/>
    </source>
</evidence>
<comment type="caution">
    <text evidence="2">The sequence shown here is derived from an EMBL/GenBank/DDBJ whole genome shotgun (WGS) entry which is preliminary data.</text>
</comment>
<dbReference type="RefSeq" id="WP_377940534.1">
    <property type="nucleotide sequence ID" value="NZ_JBHUCX010000002.1"/>
</dbReference>
<dbReference type="Proteomes" id="UP001597079">
    <property type="component" value="Unassembled WGS sequence"/>
</dbReference>
<evidence type="ECO:0000313" key="2">
    <source>
        <dbReference type="EMBL" id="MFD1673188.1"/>
    </source>
</evidence>
<feature type="domain" description="DUF6431" evidence="1">
    <location>
        <begin position="12"/>
        <end position="92"/>
    </location>
</feature>
<accession>A0ABW4JC01</accession>
<dbReference type="Pfam" id="PF20020">
    <property type="entry name" value="DUF6431"/>
    <property type="match status" value="1"/>
</dbReference>
<sequence length="163" mass="18891">MFFVRSAEIVPCPCCQGELRFIGNRKRTWIQSSGDKFKLVIRRLRCTDCNKIHHELPNFLVPYRRHEAQSIEDVVMDRAMPVGIEESTIRRWRQWLNPFALYAAGCLESIAHRFHWTVESSSAHPQTALHRIGRIVGSGVGWLARAVRPIANLHLWRSTRSAF</sequence>
<keyword evidence="3" id="KW-1185">Reference proteome</keyword>
<gene>
    <name evidence="2" type="ORF">ACFSB2_00435</name>
</gene>
<proteinExistence type="predicted"/>
<organism evidence="2 3">
    <name type="scientific">Alicyclobacillus fodiniaquatilis</name>
    <dbReference type="NCBI Taxonomy" id="1661150"/>
    <lineage>
        <taxon>Bacteria</taxon>
        <taxon>Bacillati</taxon>
        <taxon>Bacillota</taxon>
        <taxon>Bacilli</taxon>
        <taxon>Bacillales</taxon>
        <taxon>Alicyclobacillaceae</taxon>
        <taxon>Alicyclobacillus</taxon>
    </lineage>
</organism>